<organism evidence="1 2">
    <name type="scientific">Metallumcola ferriviriculae</name>
    <dbReference type="NCBI Taxonomy" id="3039180"/>
    <lineage>
        <taxon>Bacteria</taxon>
        <taxon>Bacillati</taxon>
        <taxon>Bacillota</taxon>
        <taxon>Clostridia</taxon>
        <taxon>Neomoorellales</taxon>
        <taxon>Desulfitibacteraceae</taxon>
        <taxon>Metallumcola</taxon>
    </lineage>
</organism>
<protein>
    <submittedName>
        <fullName evidence="1">Uncharacterized protein</fullName>
    </submittedName>
</protein>
<dbReference type="RefSeq" id="WP_366922974.1">
    <property type="nucleotide sequence ID" value="NZ_CP121694.1"/>
</dbReference>
<proteinExistence type="predicted"/>
<dbReference type="EMBL" id="CP121694">
    <property type="protein sequence ID" value="WRO23596.1"/>
    <property type="molecule type" value="Genomic_DNA"/>
</dbReference>
<dbReference type="Proteomes" id="UP001329915">
    <property type="component" value="Chromosome"/>
</dbReference>
<dbReference type="KEGG" id="dbc:MFMK1_003459"/>
<evidence type="ECO:0000313" key="2">
    <source>
        <dbReference type="Proteomes" id="UP001329915"/>
    </source>
</evidence>
<sequence>MMGWLFILLGGVIIAFSIPEIVKDHQTNQNTDVVELQDKFQLALQEKESLEYRLRQDSDYDEIHNSLALLTHNLNLMQQRFDQFDETIKKLANSKELSFEQVMNDMNQLTLFDDIYIDYDQGKSITEIAREYKRGKGEIELILSLRK</sequence>
<evidence type="ECO:0000313" key="1">
    <source>
        <dbReference type="EMBL" id="WRO23596.1"/>
    </source>
</evidence>
<gene>
    <name evidence="1" type="ORF">MFMK1_003459</name>
</gene>
<name>A0AAU0UTA0_9FIRM</name>
<dbReference type="AlphaFoldDB" id="A0AAU0UTA0"/>
<keyword evidence="2" id="KW-1185">Reference proteome</keyword>
<reference evidence="1 2" key="1">
    <citation type="submission" date="2023-04" db="EMBL/GenBank/DDBJ databases">
        <authorList>
            <person name="Hsu D."/>
        </authorList>
    </citation>
    <scope>NUCLEOTIDE SEQUENCE [LARGE SCALE GENOMIC DNA]</scope>
    <source>
        <strain evidence="1 2">MK1</strain>
    </source>
</reference>
<accession>A0AAU0UTA0</accession>